<accession>K0RPU2</accession>
<dbReference type="PANTHER" id="PTHR12472:SF0">
    <property type="entry name" value="RAB3 GTPASE-ACTIVATING PROTEIN NON-CATALYTIC SUBUNIT"/>
    <property type="match status" value="1"/>
</dbReference>
<sequence>MEDAASKHKHPERELPSSFDATELICRVEDLEGGGHGTMVDLRLLELDPITRSSQSTSNRPSDTTLRLFLAVAYGKHFASVQLYTLELGLSDDLDKPMSDMEWIELSQQRSTNLEEEDGTSLAFQIGAEDTKITACALVPAPAVTKFEHATKVSEVASGRCAALLFGTNDNRVFSVTLRVALVGEVDGISLEFDCCRVIRNGRIHSLSGEEGGGRLSIRQILPSADMRTNDAIEDVDESIGAHVADHIELFYPTVPRDSTAGKYSGIDSISYSRCDRSSYSNPYGKDHQIVLARDSILITYKNGTIVKLPSWAAFLSHGEEYDVANETEGVANGSIVIPYESMYRHPLDEPPREDNHAKNLTKCVSSIAGEENDYWSLLARAIRSSRGEFSFNSWPVDALVIPEQSLTEPTLPIDFNTSKIYHEFTTSSADMLSDDVSDGEDSDEDGSRASTSDDENFGTTGAVVAGTAALVRGAVGVVRWGLGTGDAVGSSPVEDAKEDDFMDAEETFDTTFDGNQECMQPPTDSFVRGKQMHSWQQSASLVFCDHPRQFEKAIVDPTGTRAALIDNLGRIVLYNLDNKQILLILKGIRNAKCHFSELHHGNNRQQKGSRIFLVVHLIQVQRVDVYRLSDGSRVLALAVPSKDNCRLIECQGPPSQGSLLSCFLLDRIAIDDQSHQYFLDKICVDDEVMANVNRKVVEADKSSERELFYLLQLLSDGHDVNFTPQTILATFKMLTLSDVGEGLDALSQCTRVECNSLELQTKAIAHCELVLEKARLKESLQGSGQNKKSTINSLAKKVAYHESVLRAYHVLHQYETRRSGTNEAETDLDHGGAAANHWSSEALNWLATSSTSPARTILYAPAFPQSRKTEDVETLPFTQFALACRQSGGRILLSKNKKDRLSILTRIFRPLTQDLFVYKVVSTLLGHLGLAADFDIQQQYFGDWICTLQAEEIARNNMNGSWRPVVQWLRDLIVHAYELNQQGSLADSLLENVLKLTRLSAYVSEMKDLPFAFLLSVICMDAVSSATKQVEKTSYGRISHKDCVELWEDNLRKLRVLLLVSIRLAGDVNPTSAAEPLTMKTFSKGCSSSVYAWIARDELTLSHDGNVITALESATLSSDEGFYLTSAESDGDECKAVMFRSCQTTRSEMYLYNPSGLDGIIDSRPLLFFFKAYAKYPSRLAMQRSLILARMFAKRPRDLHLLKHTVSALQTAAESTEDSKVFRGAILEVYQSYVRPVCRAMLFGFDEEEVSRDVMSPLLGDTAWVNDFTRVARKILSMIVECSSNEGPGIYSESTSKLWPYACPVLETLTKKYMGVQQSSIEIHYVALFGFEMTQDLAAVRRAVPCLERLFLVRSLHSKMTTKVEQKMDLFRCAVAKCAENTSMQTKLDASLFLFGRVLGVVDDALGKTWFATEMLKLGKDAMISNLITTSLDEDLFFSEVKLILCIRIGSSIESLRQMKNYRQVISSLDADAVRWVQDEASKCSRETRDSYAQTSLVATQSLALRLRNICCGISGDTDDQLQAIGDLVTGLVSAVKKREGENILAV</sequence>
<reference evidence="3 4" key="1">
    <citation type="journal article" date="2012" name="Genome Biol.">
        <title>Genome and low-iron response of an oceanic diatom adapted to chronic iron limitation.</title>
        <authorList>
            <person name="Lommer M."/>
            <person name="Specht M."/>
            <person name="Roy A.S."/>
            <person name="Kraemer L."/>
            <person name="Andreson R."/>
            <person name="Gutowska M.A."/>
            <person name="Wolf J."/>
            <person name="Bergner S.V."/>
            <person name="Schilhabel M.B."/>
            <person name="Klostermeier U.C."/>
            <person name="Beiko R.G."/>
            <person name="Rosenstiel P."/>
            <person name="Hippler M."/>
            <person name="Laroche J."/>
        </authorList>
    </citation>
    <scope>NUCLEOTIDE SEQUENCE [LARGE SCALE GENOMIC DNA]</scope>
    <source>
        <strain evidence="3 4">CCMP1005</strain>
    </source>
</reference>
<organism evidence="3 4">
    <name type="scientific">Thalassiosira oceanica</name>
    <name type="common">Marine diatom</name>
    <dbReference type="NCBI Taxonomy" id="159749"/>
    <lineage>
        <taxon>Eukaryota</taxon>
        <taxon>Sar</taxon>
        <taxon>Stramenopiles</taxon>
        <taxon>Ochrophyta</taxon>
        <taxon>Bacillariophyta</taxon>
        <taxon>Coscinodiscophyceae</taxon>
        <taxon>Thalassiosirophycidae</taxon>
        <taxon>Thalassiosirales</taxon>
        <taxon>Thalassiosiraceae</taxon>
        <taxon>Thalassiosira</taxon>
    </lineage>
</organism>
<comment type="caution">
    <text evidence="3">The sequence shown here is derived from an EMBL/GenBank/DDBJ whole genome shotgun (WGS) entry which is preliminary data.</text>
</comment>
<dbReference type="Pfam" id="PF14655">
    <property type="entry name" value="RAB3GAP2_N"/>
    <property type="match status" value="1"/>
</dbReference>
<feature type="domain" description="Rab3-GAP regulatory subunit N-terminal" evidence="2">
    <location>
        <begin position="536"/>
        <end position="648"/>
    </location>
</feature>
<dbReference type="InterPro" id="IPR026059">
    <property type="entry name" value="Rab3GAP2"/>
</dbReference>
<dbReference type="EMBL" id="AGNL01035957">
    <property type="protein sequence ID" value="EJK54344.1"/>
    <property type="molecule type" value="Genomic_DNA"/>
</dbReference>
<dbReference type="PANTHER" id="PTHR12472">
    <property type="entry name" value="RAB3-GAP REGULATORY DOMAIN"/>
    <property type="match status" value="1"/>
</dbReference>
<feature type="region of interest" description="Disordered" evidence="1">
    <location>
        <begin position="432"/>
        <end position="459"/>
    </location>
</feature>
<dbReference type="OrthoDB" id="38572at2759"/>
<name>K0RPU2_THAOC</name>
<gene>
    <name evidence="3" type="ORF">THAOC_26038</name>
</gene>
<feature type="compositionally biased region" description="Acidic residues" evidence="1">
    <location>
        <begin position="433"/>
        <end position="445"/>
    </location>
</feature>
<evidence type="ECO:0000313" key="4">
    <source>
        <dbReference type="Proteomes" id="UP000266841"/>
    </source>
</evidence>
<dbReference type="eggNOG" id="KOG2727">
    <property type="taxonomic scope" value="Eukaryota"/>
</dbReference>
<protein>
    <recommendedName>
        <fullName evidence="2">Rab3-GAP regulatory subunit N-terminal domain-containing protein</fullName>
    </recommendedName>
</protein>
<dbReference type="InterPro" id="IPR032839">
    <property type="entry name" value="RAB3GAP_N"/>
</dbReference>
<dbReference type="Proteomes" id="UP000266841">
    <property type="component" value="Unassembled WGS sequence"/>
</dbReference>
<keyword evidence="4" id="KW-1185">Reference proteome</keyword>
<dbReference type="OMA" id="LSMIVEC"/>
<evidence type="ECO:0000256" key="1">
    <source>
        <dbReference type="SAM" id="MobiDB-lite"/>
    </source>
</evidence>
<proteinExistence type="predicted"/>
<evidence type="ECO:0000313" key="3">
    <source>
        <dbReference type="EMBL" id="EJK54344.1"/>
    </source>
</evidence>
<evidence type="ECO:0000259" key="2">
    <source>
        <dbReference type="Pfam" id="PF14655"/>
    </source>
</evidence>